<keyword evidence="5" id="KW-1185">Reference proteome</keyword>
<dbReference type="RefSeq" id="WP_030249861.1">
    <property type="nucleotide sequence ID" value="NZ_JBHEZZ010000006.1"/>
</dbReference>
<accession>A0ABV6UM04</accession>
<dbReference type="NCBIfam" id="TIGR01167">
    <property type="entry name" value="LPXTG_anchor"/>
    <property type="match status" value="1"/>
</dbReference>
<comment type="caution">
    <text evidence="4">The sequence shown here is derived from an EMBL/GenBank/DDBJ whole genome shotgun (WGS) entry which is preliminary data.</text>
</comment>
<dbReference type="EMBL" id="JBHEZZ010000006">
    <property type="protein sequence ID" value="MFC1402479.1"/>
    <property type="molecule type" value="Genomic_DNA"/>
</dbReference>
<evidence type="ECO:0000256" key="3">
    <source>
        <dbReference type="SAM" id="SignalP"/>
    </source>
</evidence>
<keyword evidence="2" id="KW-1133">Transmembrane helix</keyword>
<keyword evidence="3" id="KW-0732">Signal</keyword>
<feature type="region of interest" description="Disordered" evidence="1">
    <location>
        <begin position="174"/>
        <end position="194"/>
    </location>
</feature>
<evidence type="ECO:0000313" key="4">
    <source>
        <dbReference type="EMBL" id="MFC1402479.1"/>
    </source>
</evidence>
<feature type="chain" id="PRO_5047302625" evidence="3">
    <location>
        <begin position="19"/>
        <end position="240"/>
    </location>
</feature>
<feature type="compositionally biased region" description="Low complexity" evidence="1">
    <location>
        <begin position="123"/>
        <end position="146"/>
    </location>
</feature>
<feature type="region of interest" description="Disordered" evidence="1">
    <location>
        <begin position="101"/>
        <end position="146"/>
    </location>
</feature>
<evidence type="ECO:0000313" key="5">
    <source>
        <dbReference type="Proteomes" id="UP001592528"/>
    </source>
</evidence>
<dbReference type="NCBIfam" id="NF041528">
    <property type="entry name" value="strep_LAETG"/>
    <property type="match status" value="1"/>
</dbReference>
<keyword evidence="2" id="KW-0472">Membrane</keyword>
<feature type="signal peptide" evidence="3">
    <location>
        <begin position="1"/>
        <end position="18"/>
    </location>
</feature>
<sequence length="240" mass="23076">MASAAGALALGVAGSAFACAAADFTGTAACQQSSGNALLTIKDSDGSRTHATVEIDYNGQKVGSVEFHATRQDKANTQTVVVPWETSGSWTLTAQADNYNFGNNKPKSIPVPGGDCGQPSTPPSQSASPSESAPASESASASASASESAPASASASASESSSAPVVVPSASASASSSVEATTSPSASTAVEATASPTGTVLASTGGGSDAGLFAGIGAVLVAAGGATVFFLRRRAAGSHA</sequence>
<feature type="transmembrane region" description="Helical" evidence="2">
    <location>
        <begin position="210"/>
        <end position="231"/>
    </location>
</feature>
<keyword evidence="2" id="KW-0812">Transmembrane</keyword>
<proteinExistence type="predicted"/>
<evidence type="ECO:0000256" key="2">
    <source>
        <dbReference type="SAM" id="Phobius"/>
    </source>
</evidence>
<name>A0ABV6UM04_9ACTN</name>
<reference evidence="4 5" key="1">
    <citation type="submission" date="2024-09" db="EMBL/GenBank/DDBJ databases">
        <authorList>
            <person name="Lee S.D."/>
        </authorList>
    </citation>
    <scope>NUCLEOTIDE SEQUENCE [LARGE SCALE GENOMIC DNA]</scope>
    <source>
        <strain evidence="4 5">N1-5</strain>
    </source>
</reference>
<protein>
    <submittedName>
        <fullName evidence="4">LAETG motif-containing sortase-dependent surface protein</fullName>
    </submittedName>
</protein>
<dbReference type="Proteomes" id="UP001592528">
    <property type="component" value="Unassembled WGS sequence"/>
</dbReference>
<evidence type="ECO:0000256" key="1">
    <source>
        <dbReference type="SAM" id="MobiDB-lite"/>
    </source>
</evidence>
<gene>
    <name evidence="4" type="ORF">ACEZDJ_14420</name>
</gene>
<organism evidence="4 5">
    <name type="scientific">Streptacidiphilus cavernicola</name>
    <dbReference type="NCBI Taxonomy" id="3342716"/>
    <lineage>
        <taxon>Bacteria</taxon>
        <taxon>Bacillati</taxon>
        <taxon>Actinomycetota</taxon>
        <taxon>Actinomycetes</taxon>
        <taxon>Kitasatosporales</taxon>
        <taxon>Streptomycetaceae</taxon>
        <taxon>Streptacidiphilus</taxon>
    </lineage>
</organism>